<proteinExistence type="inferred from homology"/>
<comment type="similarity">
    <text evidence="12">Belongs to the radical SAM superfamily. MoaA family.</text>
</comment>
<feature type="binding site" evidence="12">
    <location>
        <position position="122"/>
    </location>
    <ligand>
        <name>S-adenosyl-L-methionine</name>
        <dbReference type="ChEBI" id="CHEBI:59789"/>
    </ligand>
</feature>
<sequence>MHDTQLVDPFGRRITYLRLSVTDRCDFRCTYCMSEDMVFTPRAQILTLEELYSVADAFIGLGVKRIRITGGEPLVRKNLLSLLQRLGARSELEDLAITTNGSQLHEMAADLRAAGVRRLNVSIDSLRRERFAAFTRRDKLDQVLAGIDAALAAGFERIKLNTVVQTGRNDDEVLDLVEYAVARGLDVSFIEEMPLGNITSHRREQTFCSSDVVRARIEARYPLVRSSHVTGGPSRYWQVAGSGSRVGFISPHSHNFCGDCNRVRVTAEGKLVLCLGHDNALDLRALMRAHPGDGERLRNALLKALQLKPERHHFDADEQVQVIRFMSMTGG</sequence>
<dbReference type="SFLD" id="SFLDG01386">
    <property type="entry name" value="main_SPASM_domain-containing"/>
    <property type="match status" value="1"/>
</dbReference>
<dbReference type="PROSITE" id="PS01305">
    <property type="entry name" value="MOAA_NIFB_PQQE"/>
    <property type="match status" value="1"/>
</dbReference>
<dbReference type="RefSeq" id="WP_131198630.1">
    <property type="nucleotide sequence ID" value="NZ_QJUL01000028.1"/>
</dbReference>
<keyword evidence="8 12" id="KW-0342">GTP-binding</keyword>
<gene>
    <name evidence="12 14" type="primary">moaA</name>
    <name evidence="14" type="ORF">DNK44_17755</name>
</gene>
<feature type="binding site" evidence="12">
    <location>
        <position position="260"/>
    </location>
    <ligand>
        <name>[4Fe-4S] cluster</name>
        <dbReference type="ChEBI" id="CHEBI:49883"/>
        <label>2</label>
        <note>4Fe-4S-substrate</note>
    </ligand>
</feature>
<evidence type="ECO:0000259" key="13">
    <source>
        <dbReference type="PROSITE" id="PS51918"/>
    </source>
</evidence>
<feature type="binding site" evidence="12">
    <location>
        <position position="98"/>
    </location>
    <ligand>
        <name>GTP</name>
        <dbReference type="ChEBI" id="CHEBI:37565"/>
    </ligand>
</feature>
<dbReference type="InterPro" id="IPR058240">
    <property type="entry name" value="rSAM_sf"/>
</dbReference>
<keyword evidence="2 12" id="KW-0004">4Fe-4S</keyword>
<feature type="binding site" evidence="12">
    <location>
        <position position="18"/>
    </location>
    <ligand>
        <name>GTP</name>
        <dbReference type="ChEBI" id="CHEBI:37565"/>
    </ligand>
</feature>
<dbReference type="GO" id="GO:0051539">
    <property type="term" value="F:4 iron, 4 sulfur cluster binding"/>
    <property type="evidence" value="ECO:0007669"/>
    <property type="project" value="UniProtKB-UniRule"/>
</dbReference>
<dbReference type="InterPro" id="IPR013785">
    <property type="entry name" value="Aldolase_TIM"/>
</dbReference>
<evidence type="ECO:0000256" key="11">
    <source>
        <dbReference type="ARBA" id="ARBA00048697"/>
    </source>
</evidence>
<keyword evidence="3 12" id="KW-0949">S-adenosyl-L-methionine</keyword>
<dbReference type="SFLD" id="SFLDG01067">
    <property type="entry name" value="SPASM/twitch_domain_containing"/>
    <property type="match status" value="1"/>
</dbReference>
<evidence type="ECO:0000256" key="3">
    <source>
        <dbReference type="ARBA" id="ARBA00022691"/>
    </source>
</evidence>
<dbReference type="Pfam" id="PF06463">
    <property type="entry name" value="Mob_synth_C"/>
    <property type="match status" value="1"/>
</dbReference>
<dbReference type="SUPFAM" id="SSF102114">
    <property type="entry name" value="Radical SAM enzymes"/>
    <property type="match status" value="1"/>
</dbReference>
<feature type="binding site" evidence="12">
    <location>
        <position position="193"/>
    </location>
    <ligand>
        <name>S-adenosyl-L-methionine</name>
        <dbReference type="ChEBI" id="CHEBI:59789"/>
    </ligand>
</feature>
<evidence type="ECO:0000256" key="10">
    <source>
        <dbReference type="ARBA" id="ARBA00023239"/>
    </source>
</evidence>
<keyword evidence="6 12" id="KW-0408">Iron</keyword>
<keyword evidence="10 12" id="KW-0456">Lyase</keyword>
<comment type="caution">
    <text evidence="14">The sequence shown here is derived from an EMBL/GenBank/DDBJ whole genome shotgun (WGS) entry which is preliminary data.</text>
</comment>
<evidence type="ECO:0000256" key="12">
    <source>
        <dbReference type="HAMAP-Rule" id="MF_01225"/>
    </source>
</evidence>
<evidence type="ECO:0000313" key="15">
    <source>
        <dbReference type="Proteomes" id="UP000293172"/>
    </source>
</evidence>
<feature type="binding site" evidence="12">
    <location>
        <position position="31"/>
    </location>
    <ligand>
        <name>S-adenosyl-L-methionine</name>
        <dbReference type="ChEBI" id="CHEBI:59789"/>
    </ligand>
</feature>
<comment type="catalytic activity">
    <reaction evidence="11 12">
        <text>GTP + AH2 + S-adenosyl-L-methionine = (8S)-3',8-cyclo-7,8-dihydroguanosine 5'-triphosphate + 5'-deoxyadenosine + L-methionine + A + H(+)</text>
        <dbReference type="Rhea" id="RHEA:49576"/>
        <dbReference type="ChEBI" id="CHEBI:13193"/>
        <dbReference type="ChEBI" id="CHEBI:15378"/>
        <dbReference type="ChEBI" id="CHEBI:17319"/>
        <dbReference type="ChEBI" id="CHEBI:17499"/>
        <dbReference type="ChEBI" id="CHEBI:37565"/>
        <dbReference type="ChEBI" id="CHEBI:57844"/>
        <dbReference type="ChEBI" id="CHEBI:59789"/>
        <dbReference type="ChEBI" id="CHEBI:131766"/>
        <dbReference type="EC" id="4.1.99.22"/>
    </reaction>
</comment>
<dbReference type="InterPro" id="IPR010505">
    <property type="entry name" value="MoaA_twitch"/>
</dbReference>
<keyword evidence="7 12" id="KW-0411">Iron-sulfur</keyword>
<dbReference type="PANTHER" id="PTHR22960:SF0">
    <property type="entry name" value="MOLYBDENUM COFACTOR BIOSYNTHESIS PROTEIN 1"/>
    <property type="match status" value="1"/>
</dbReference>
<dbReference type="NCBIfam" id="TIGR02666">
    <property type="entry name" value="moaA"/>
    <property type="match status" value="1"/>
</dbReference>
<dbReference type="InterPro" id="IPR013483">
    <property type="entry name" value="MoaA"/>
</dbReference>
<dbReference type="InterPro" id="IPR007197">
    <property type="entry name" value="rSAM"/>
</dbReference>
<dbReference type="InterPro" id="IPR050105">
    <property type="entry name" value="MoCo_biosynth_MoaA/MoaC"/>
</dbReference>
<feature type="binding site" evidence="12">
    <location>
        <position position="25"/>
    </location>
    <ligand>
        <name>[4Fe-4S] cluster</name>
        <dbReference type="ChEBI" id="CHEBI:49883"/>
        <label>1</label>
        <note>4Fe-4S-S-AdoMet</note>
    </ligand>
</feature>
<dbReference type="GO" id="GO:0046872">
    <property type="term" value="F:metal ion binding"/>
    <property type="evidence" value="ECO:0007669"/>
    <property type="project" value="UniProtKB-KW"/>
</dbReference>
<dbReference type="UniPathway" id="UPA00344"/>
<evidence type="ECO:0000256" key="6">
    <source>
        <dbReference type="ARBA" id="ARBA00023004"/>
    </source>
</evidence>
<reference evidence="14 15" key="1">
    <citation type="submission" date="2018-06" db="EMBL/GenBank/DDBJ databases">
        <title>Three novel Pseudomonas species isolated from symptomatic oak.</title>
        <authorList>
            <person name="Bueno-Gonzalez V."/>
            <person name="Brady C."/>
        </authorList>
    </citation>
    <scope>NUCLEOTIDE SEQUENCE [LARGE SCALE GENOMIC DNA]</scope>
    <source>
        <strain evidence="14 15">P6B</strain>
    </source>
</reference>
<dbReference type="SFLD" id="SFLDS00029">
    <property type="entry name" value="Radical_SAM"/>
    <property type="match status" value="1"/>
</dbReference>
<dbReference type="SMART" id="SM00729">
    <property type="entry name" value="Elp3"/>
    <property type="match status" value="1"/>
</dbReference>
<dbReference type="SFLD" id="SFLDG01383">
    <property type="entry name" value="cyclic_pyranopterin_phosphate"/>
    <property type="match status" value="1"/>
</dbReference>
<accession>A0A4Q9QWR3</accession>
<dbReference type="PROSITE" id="PS51918">
    <property type="entry name" value="RADICAL_SAM"/>
    <property type="match status" value="1"/>
</dbReference>
<dbReference type="Pfam" id="PF04055">
    <property type="entry name" value="Radical_SAM"/>
    <property type="match status" value="1"/>
</dbReference>
<dbReference type="EMBL" id="QJUL01000028">
    <property type="protein sequence ID" value="TBU88810.1"/>
    <property type="molecule type" value="Genomic_DNA"/>
</dbReference>
<feature type="binding site" evidence="12">
    <location>
        <position position="67"/>
    </location>
    <ligand>
        <name>GTP</name>
        <dbReference type="ChEBI" id="CHEBI:37565"/>
    </ligand>
</feature>
<dbReference type="GO" id="GO:0061798">
    <property type="term" value="F:GTP 3',8'-cyclase activity"/>
    <property type="evidence" value="ECO:0007669"/>
    <property type="project" value="UniProtKB-UniRule"/>
</dbReference>
<dbReference type="OrthoDB" id="9763993at2"/>
<dbReference type="HAMAP" id="MF_01225_B">
    <property type="entry name" value="MoaA_B"/>
    <property type="match status" value="1"/>
</dbReference>
<evidence type="ECO:0000256" key="1">
    <source>
        <dbReference type="ARBA" id="ARBA00012167"/>
    </source>
</evidence>
<dbReference type="GO" id="GO:1904047">
    <property type="term" value="F:S-adenosyl-L-methionine binding"/>
    <property type="evidence" value="ECO:0007669"/>
    <property type="project" value="UniProtKB-UniRule"/>
</dbReference>
<feature type="binding site" evidence="12">
    <location>
        <position position="32"/>
    </location>
    <ligand>
        <name>[4Fe-4S] cluster</name>
        <dbReference type="ChEBI" id="CHEBI:49883"/>
        <label>1</label>
        <note>4Fe-4S-S-AdoMet</note>
    </ligand>
</feature>
<dbReference type="InterPro" id="IPR006638">
    <property type="entry name" value="Elp3/MiaA/NifB-like_rSAM"/>
</dbReference>
<comment type="pathway">
    <text evidence="12">Cofactor biosynthesis; molybdopterin biosynthesis.</text>
</comment>
<comment type="cofactor">
    <cofactor evidence="12">
        <name>[4Fe-4S] cluster</name>
        <dbReference type="ChEBI" id="CHEBI:49883"/>
    </cofactor>
    <text evidence="12">Binds 2 [4Fe-4S] clusters. Binds 1 [4Fe-4S] cluster coordinated with 3 cysteines and an exchangeable S-adenosyl-L-methionine and 1 [4Fe-4S] cluster coordinated with 3 cysteines and the GTP-derived substrate.</text>
</comment>
<feature type="binding site" evidence="12">
    <location>
        <begin position="262"/>
        <end position="264"/>
    </location>
    <ligand>
        <name>GTP</name>
        <dbReference type="ChEBI" id="CHEBI:37565"/>
    </ligand>
</feature>
<comment type="subunit">
    <text evidence="12">Monomer and homodimer.</text>
</comment>
<dbReference type="PANTHER" id="PTHR22960">
    <property type="entry name" value="MOLYBDOPTERIN COFACTOR SYNTHESIS PROTEIN A"/>
    <property type="match status" value="1"/>
</dbReference>
<dbReference type="GO" id="GO:0061799">
    <property type="term" value="F:cyclic pyranopterin monophosphate synthase activity"/>
    <property type="evidence" value="ECO:0007669"/>
    <property type="project" value="TreeGrafter"/>
</dbReference>
<dbReference type="GO" id="GO:0005525">
    <property type="term" value="F:GTP binding"/>
    <property type="evidence" value="ECO:0007669"/>
    <property type="project" value="UniProtKB-UniRule"/>
</dbReference>
<keyword evidence="4 12" id="KW-0479">Metal-binding</keyword>
<dbReference type="AlphaFoldDB" id="A0A4Q9QWR3"/>
<dbReference type="InterPro" id="IPR040064">
    <property type="entry name" value="MoaA-like"/>
</dbReference>
<dbReference type="GO" id="GO:0006777">
    <property type="term" value="P:Mo-molybdopterin cofactor biosynthetic process"/>
    <property type="evidence" value="ECO:0007669"/>
    <property type="project" value="UniProtKB-UniRule"/>
</dbReference>
<dbReference type="Gene3D" id="3.20.20.70">
    <property type="entry name" value="Aldolase class I"/>
    <property type="match status" value="1"/>
</dbReference>
<evidence type="ECO:0000256" key="4">
    <source>
        <dbReference type="ARBA" id="ARBA00022723"/>
    </source>
</evidence>
<dbReference type="CDD" id="cd01335">
    <property type="entry name" value="Radical_SAM"/>
    <property type="match status" value="1"/>
</dbReference>
<evidence type="ECO:0000256" key="7">
    <source>
        <dbReference type="ARBA" id="ARBA00023014"/>
    </source>
</evidence>
<name>A0A4Q9QWR3_9GAMM</name>
<keyword evidence="5 12" id="KW-0547">Nucleotide-binding</keyword>
<feature type="binding site" evidence="12">
    <location>
        <position position="257"/>
    </location>
    <ligand>
        <name>[4Fe-4S] cluster</name>
        <dbReference type="ChEBI" id="CHEBI:49883"/>
        <label>2</label>
        <note>4Fe-4S-substrate</note>
    </ligand>
</feature>
<evidence type="ECO:0000256" key="8">
    <source>
        <dbReference type="ARBA" id="ARBA00023134"/>
    </source>
</evidence>
<protein>
    <recommendedName>
        <fullName evidence="1 12">GTP 3',8-cyclase</fullName>
        <ecNumber evidence="1 12">4.1.99.22</ecNumber>
    </recommendedName>
    <alternativeName>
        <fullName evidence="12">Molybdenum cofactor biosynthesis protein A</fullName>
    </alternativeName>
</protein>
<feature type="binding site" evidence="12">
    <location>
        <position position="274"/>
    </location>
    <ligand>
        <name>[4Fe-4S] cluster</name>
        <dbReference type="ChEBI" id="CHEBI:49883"/>
        <label>2</label>
        <note>4Fe-4S-substrate</note>
    </ligand>
</feature>
<dbReference type="InterPro" id="IPR000385">
    <property type="entry name" value="MoaA_NifB_PqqE_Fe-S-bd_CS"/>
</dbReference>
<feature type="binding site" evidence="12">
    <location>
        <position position="29"/>
    </location>
    <ligand>
        <name>[4Fe-4S] cluster</name>
        <dbReference type="ChEBI" id="CHEBI:49883"/>
        <label>1</label>
        <note>4Fe-4S-S-AdoMet</note>
    </ligand>
</feature>
<feature type="domain" description="Radical SAM core" evidence="13">
    <location>
        <begin position="9"/>
        <end position="233"/>
    </location>
</feature>
<comment type="function">
    <text evidence="12">Catalyzes the cyclization of GTP to (8S)-3',8-cyclo-7,8-dihydroguanosine 5'-triphosphate.</text>
</comment>
<feature type="binding site" evidence="12">
    <location>
        <position position="71"/>
    </location>
    <ligand>
        <name>S-adenosyl-L-methionine</name>
        <dbReference type="ChEBI" id="CHEBI:59789"/>
    </ligand>
</feature>
<evidence type="ECO:0000256" key="5">
    <source>
        <dbReference type="ARBA" id="ARBA00022741"/>
    </source>
</evidence>
<keyword evidence="9 12" id="KW-0501">Molybdenum cofactor biosynthesis</keyword>
<dbReference type="EC" id="4.1.99.22" evidence="1 12"/>
<feature type="binding site" evidence="12">
    <location>
        <position position="159"/>
    </location>
    <ligand>
        <name>GTP</name>
        <dbReference type="ChEBI" id="CHEBI:37565"/>
    </ligand>
</feature>
<dbReference type="CDD" id="cd21117">
    <property type="entry name" value="Twitch_MoaA"/>
    <property type="match status" value="1"/>
</dbReference>
<evidence type="ECO:0000256" key="9">
    <source>
        <dbReference type="ARBA" id="ARBA00023150"/>
    </source>
</evidence>
<evidence type="ECO:0000313" key="14">
    <source>
        <dbReference type="EMBL" id="TBU88810.1"/>
    </source>
</evidence>
<organism evidence="14 15">
    <name type="scientific">Phytopseudomonas dryadis</name>
    <dbReference type="NCBI Taxonomy" id="2487520"/>
    <lineage>
        <taxon>Bacteria</taxon>
        <taxon>Pseudomonadati</taxon>
        <taxon>Pseudomonadota</taxon>
        <taxon>Gammaproteobacteria</taxon>
        <taxon>Pseudomonadales</taxon>
        <taxon>Pseudomonadaceae</taxon>
        <taxon>Phytopseudomonas</taxon>
    </lineage>
</organism>
<evidence type="ECO:0000256" key="2">
    <source>
        <dbReference type="ARBA" id="ARBA00022485"/>
    </source>
</evidence>
<dbReference type="Proteomes" id="UP000293172">
    <property type="component" value="Unassembled WGS sequence"/>
</dbReference>